<keyword evidence="1" id="KW-0472">Membrane</keyword>
<dbReference type="EMBL" id="JAHESD010000043">
    <property type="protein sequence ID" value="MBT1704958.1"/>
    <property type="molecule type" value="Genomic_DNA"/>
</dbReference>
<feature type="transmembrane region" description="Helical" evidence="1">
    <location>
        <begin position="51"/>
        <end position="71"/>
    </location>
</feature>
<sequence length="163" mass="17612">MDVLWIALGVILMLAGIAGCILPLLPGPPLCYLALLLQQLKEDSPYNSKFLWIWAGITVVVTVLDYVVPVYGTKRYGGSKYGIWGCTIGLVVGLFLGPIGIILGPFIGAMVGELIANSDSEKALKAALGSFVGFLVGILLKLIVCFVMIYYFIISFWNSDIGY</sequence>
<evidence type="ECO:0000313" key="2">
    <source>
        <dbReference type="EMBL" id="MBT1704958.1"/>
    </source>
</evidence>
<reference evidence="2 3" key="1">
    <citation type="submission" date="2021-05" db="EMBL/GenBank/DDBJ databases">
        <title>A Polyphasic approach of four new species of the genus Ohtaekwangia: Ohtaekwangia histidinii sp. nov., Ohtaekwangia cretensis sp. nov., Ohtaekwangia indiensis sp. nov., Ohtaekwangia reichenbachii sp. nov. from diverse environment.</title>
        <authorList>
            <person name="Octaviana S."/>
        </authorList>
    </citation>
    <scope>NUCLEOTIDE SEQUENCE [LARGE SCALE GENOMIC DNA]</scope>
    <source>
        <strain evidence="2 3">PWU20</strain>
    </source>
</reference>
<protein>
    <submittedName>
        <fullName evidence="2">DUF456 family protein</fullName>
    </submittedName>
</protein>
<feature type="transmembrane region" description="Helical" evidence="1">
    <location>
        <begin position="83"/>
        <end position="107"/>
    </location>
</feature>
<evidence type="ECO:0000313" key="3">
    <source>
        <dbReference type="Proteomes" id="UP000772618"/>
    </source>
</evidence>
<keyword evidence="3" id="KW-1185">Reference proteome</keyword>
<dbReference type="Proteomes" id="UP000772618">
    <property type="component" value="Unassembled WGS sequence"/>
</dbReference>
<dbReference type="InterPro" id="IPR007403">
    <property type="entry name" value="DUF456"/>
</dbReference>
<keyword evidence="1" id="KW-0812">Transmembrane</keyword>
<dbReference type="PANTHER" id="PTHR39165:SF1">
    <property type="entry name" value="DUF456 DOMAIN-CONTAINING PROTEIN"/>
    <property type="match status" value="1"/>
</dbReference>
<dbReference type="RefSeq" id="WP_254154917.1">
    <property type="nucleotide sequence ID" value="NZ_JAHESD010000043.1"/>
</dbReference>
<feature type="transmembrane region" description="Helical" evidence="1">
    <location>
        <begin position="127"/>
        <end position="153"/>
    </location>
</feature>
<gene>
    <name evidence="2" type="ORF">KK060_16815</name>
</gene>
<name>A0ABS5VU61_9BACT</name>
<dbReference type="PANTHER" id="PTHR39165">
    <property type="entry name" value="IG HYPOTHETICAL 17883"/>
    <property type="match status" value="1"/>
</dbReference>
<proteinExistence type="predicted"/>
<accession>A0ABS5VU61</accession>
<keyword evidence="1" id="KW-1133">Transmembrane helix</keyword>
<comment type="caution">
    <text evidence="2">The sequence shown here is derived from an EMBL/GenBank/DDBJ whole genome shotgun (WGS) entry which is preliminary data.</text>
</comment>
<evidence type="ECO:0000256" key="1">
    <source>
        <dbReference type="SAM" id="Phobius"/>
    </source>
</evidence>
<dbReference type="Pfam" id="PF04306">
    <property type="entry name" value="DUF456"/>
    <property type="match status" value="1"/>
</dbReference>
<organism evidence="2 3">
    <name type="scientific">Chryseosolibacter indicus</name>
    <dbReference type="NCBI Taxonomy" id="2782351"/>
    <lineage>
        <taxon>Bacteria</taxon>
        <taxon>Pseudomonadati</taxon>
        <taxon>Bacteroidota</taxon>
        <taxon>Cytophagia</taxon>
        <taxon>Cytophagales</taxon>
        <taxon>Chryseotaleaceae</taxon>
        <taxon>Chryseosolibacter</taxon>
    </lineage>
</organism>